<protein>
    <submittedName>
        <fullName evidence="1">Uncharacterized protein</fullName>
    </submittedName>
</protein>
<evidence type="ECO:0000313" key="1">
    <source>
        <dbReference type="EMBL" id="AKQ07692.1"/>
    </source>
</evidence>
<dbReference type="OrthoDB" id="27165at10239"/>
<evidence type="ECO:0000313" key="2">
    <source>
        <dbReference type="Proteomes" id="UP000203872"/>
    </source>
</evidence>
<dbReference type="GeneID" id="26630244"/>
<name>A0A0H4TJY5_9CAUD</name>
<dbReference type="Proteomes" id="UP000203872">
    <property type="component" value="Segment"/>
</dbReference>
<proteinExistence type="predicted"/>
<dbReference type="EMBL" id="KT184661">
    <property type="protein sequence ID" value="AKQ07692.1"/>
    <property type="molecule type" value="Genomic_DNA"/>
</dbReference>
<reference evidence="1 2" key="1">
    <citation type="submission" date="2015-06" db="EMBL/GenBank/DDBJ databases">
        <title>Complete genome sequence of bacteriophage vB_YenP_ISAO8 which infects Yersinia enterocolitica O:8.</title>
        <authorList>
            <person name="Leon-Velarde C.G."/>
            <person name="Kropinski A.M."/>
            <person name="Chen S."/>
        </authorList>
    </citation>
    <scope>NUCLEOTIDE SEQUENCE [LARGE SCALE GENOMIC DNA]</scope>
</reference>
<keyword evidence="2" id="KW-1185">Reference proteome</keyword>
<sequence>MGLACVSALAEDTFDPLVQLNIRDRAKYVRDAVSLVLNANRVEYYLVDNKHNVIGAVIYESGIDIHYGLVATPISVMLLKNAQHDRGNLKAVSQMINEAAAALNCQYYYTVKHTAPGVQVHRLREVRNNG</sequence>
<dbReference type="RefSeq" id="YP_009203183.1">
    <property type="nucleotide sequence ID" value="NC_028850.1"/>
</dbReference>
<dbReference type="KEGG" id="vg:26630244"/>
<accession>A0A0H4TJY5</accession>
<organism evidence="1 2">
    <name type="scientific">Yersinia phage vB_YenP_ISAO8</name>
    <dbReference type="NCBI Taxonomy" id="1675027"/>
    <lineage>
        <taxon>Viruses</taxon>
        <taxon>Duplodnaviria</taxon>
        <taxon>Heunggongvirae</taxon>
        <taxon>Uroviricota</taxon>
        <taxon>Caudoviricetes</taxon>
        <taxon>Autographivirales</taxon>
        <taxon>Autonotataviridae</taxon>
        <taxon>Melnykvirinae</taxon>
        <taxon>Aghbyvirus</taxon>
        <taxon>Aghbyvirus ISAO8</taxon>
    </lineage>
</organism>